<dbReference type="Proteomes" id="UP000009172">
    <property type="component" value="Unassembled WGS sequence"/>
</dbReference>
<proteinExistence type="predicted"/>
<reference evidence="2" key="1">
    <citation type="journal article" date="2012" name="MBio">
        <title>Comparative genome analysis of Trichophyton rubrum and related dermatophytes reveals candidate genes involved in infection.</title>
        <authorList>
            <person name="Martinez D.A."/>
            <person name="Oliver B.G."/>
            <person name="Graeser Y."/>
            <person name="Goldberg J.M."/>
            <person name="Li W."/>
            <person name="Martinez-Rossi N.M."/>
            <person name="Monod M."/>
            <person name="Shelest E."/>
            <person name="Barton R.C."/>
            <person name="Birch E."/>
            <person name="Brakhage A.A."/>
            <person name="Chen Z."/>
            <person name="Gurr S.J."/>
            <person name="Heiman D."/>
            <person name="Heitman J."/>
            <person name="Kosti I."/>
            <person name="Rossi A."/>
            <person name="Saif S."/>
            <person name="Samalova M."/>
            <person name="Saunders C.W."/>
            <person name="Shea T."/>
            <person name="Summerbell R.C."/>
            <person name="Xu J."/>
            <person name="Young S."/>
            <person name="Zeng Q."/>
            <person name="Birren B.W."/>
            <person name="Cuomo C.A."/>
            <person name="White T.C."/>
        </authorList>
    </citation>
    <scope>NUCLEOTIDE SEQUENCE [LARGE SCALE GENOMIC DNA]</scope>
    <source>
        <strain evidence="2">CBS 112818</strain>
    </source>
</reference>
<organism evidence="1 2">
    <name type="scientific">Trichophyton tonsurans (strain CBS 112818)</name>
    <name type="common">Scalp ringworm fungus</name>
    <dbReference type="NCBI Taxonomy" id="647933"/>
    <lineage>
        <taxon>Eukaryota</taxon>
        <taxon>Fungi</taxon>
        <taxon>Dikarya</taxon>
        <taxon>Ascomycota</taxon>
        <taxon>Pezizomycotina</taxon>
        <taxon>Eurotiomycetes</taxon>
        <taxon>Eurotiomycetidae</taxon>
        <taxon>Onygenales</taxon>
        <taxon>Arthrodermataceae</taxon>
        <taxon>Trichophyton</taxon>
    </lineage>
</organism>
<dbReference type="HOGENOM" id="CLU_1723646_0_0_1"/>
<name>F2S9F0_TRIT1</name>
<protein>
    <submittedName>
        <fullName evidence="1">Uncharacterized protein</fullName>
    </submittedName>
</protein>
<sequence length="152" mass="16756">MSGFYNKGSAAADIVKEFGALPASSPLNEQADILEFEWPLDTFRPPKLKLKLPACRLTPGRCYFSFLDPLAPAGPPPAVDIAMNRKLKRKKKRALPSGNIFSGSLALRRSLRSRPRATKKGISKAKKDMASSVNRMRLSRFLGPPPSEIFIT</sequence>
<keyword evidence="2" id="KW-1185">Reference proteome</keyword>
<evidence type="ECO:0000313" key="2">
    <source>
        <dbReference type="Proteomes" id="UP000009172"/>
    </source>
</evidence>
<gene>
    <name evidence="1" type="ORF">TESG_08635</name>
</gene>
<evidence type="ECO:0000313" key="1">
    <source>
        <dbReference type="EMBL" id="EGE00200.1"/>
    </source>
</evidence>
<dbReference type="AlphaFoldDB" id="F2S9F0"/>
<dbReference type="EMBL" id="GG698533">
    <property type="protein sequence ID" value="EGE00200.1"/>
    <property type="molecule type" value="Genomic_DNA"/>
</dbReference>
<accession>F2S9F0</accession>